<dbReference type="Gene3D" id="6.10.30.10">
    <property type="match status" value="1"/>
</dbReference>
<evidence type="ECO:0000313" key="4">
    <source>
        <dbReference type="Proteomes" id="UP000179627"/>
    </source>
</evidence>
<feature type="domain" description="ChsH2 C-terminal OB-fold" evidence="1">
    <location>
        <begin position="59"/>
        <end position="121"/>
    </location>
</feature>
<dbReference type="InterPro" id="IPR022002">
    <property type="entry name" value="ChsH2_Znr"/>
</dbReference>
<dbReference type="PANTHER" id="PTHR34075:SF5">
    <property type="entry name" value="BLR3430 PROTEIN"/>
    <property type="match status" value="1"/>
</dbReference>
<dbReference type="Proteomes" id="UP000179627">
    <property type="component" value="Unassembled WGS sequence"/>
</dbReference>
<dbReference type="InterPro" id="IPR002878">
    <property type="entry name" value="ChsH2_C"/>
</dbReference>
<dbReference type="GO" id="GO:0003677">
    <property type="term" value="F:DNA binding"/>
    <property type="evidence" value="ECO:0007669"/>
    <property type="project" value="UniProtKB-KW"/>
</dbReference>
<accession>A0A1S1Q388</accession>
<dbReference type="RefSeq" id="WP_071092261.1">
    <property type="nucleotide sequence ID" value="NZ_MBLM01000187.1"/>
</dbReference>
<dbReference type="InterPro" id="IPR012340">
    <property type="entry name" value="NA-bd_OB-fold"/>
</dbReference>
<gene>
    <name evidence="3" type="ORF">CC117_31030</name>
</gene>
<dbReference type="InterPro" id="IPR052513">
    <property type="entry name" value="Thioester_dehydratase-like"/>
</dbReference>
<comment type="caution">
    <text evidence="3">The sequence shown here is derived from an EMBL/GenBank/DDBJ whole genome shotgun (WGS) entry which is preliminary data.</text>
</comment>
<dbReference type="OrthoDB" id="7470921at2"/>
<protein>
    <submittedName>
        <fullName evidence="3">DNA-binding protein</fullName>
    </submittedName>
</protein>
<keyword evidence="3" id="KW-0238">DNA-binding</keyword>
<organism evidence="3 4">
    <name type="scientific">Parafrankia colletiae</name>
    <dbReference type="NCBI Taxonomy" id="573497"/>
    <lineage>
        <taxon>Bacteria</taxon>
        <taxon>Bacillati</taxon>
        <taxon>Actinomycetota</taxon>
        <taxon>Actinomycetes</taxon>
        <taxon>Frankiales</taxon>
        <taxon>Frankiaceae</taxon>
        <taxon>Parafrankia</taxon>
    </lineage>
</organism>
<feature type="domain" description="ChsH2 rubredoxin-like zinc ribbon" evidence="2">
    <location>
        <begin position="20"/>
        <end position="54"/>
    </location>
</feature>
<proteinExistence type="predicted"/>
<dbReference type="Pfam" id="PF12172">
    <property type="entry name" value="zf-ChsH2"/>
    <property type="match status" value="1"/>
</dbReference>
<dbReference type="AlphaFoldDB" id="A0A1S1Q388"/>
<dbReference type="PANTHER" id="PTHR34075">
    <property type="entry name" value="BLR3430 PROTEIN"/>
    <property type="match status" value="1"/>
</dbReference>
<dbReference type="EMBL" id="MBLM01000187">
    <property type="protein sequence ID" value="OHV27655.1"/>
    <property type="molecule type" value="Genomic_DNA"/>
</dbReference>
<evidence type="ECO:0000259" key="1">
    <source>
        <dbReference type="Pfam" id="PF01796"/>
    </source>
</evidence>
<dbReference type="Pfam" id="PF01796">
    <property type="entry name" value="OB_ChsH2_C"/>
    <property type="match status" value="1"/>
</dbReference>
<dbReference type="SUPFAM" id="SSF50249">
    <property type="entry name" value="Nucleic acid-binding proteins"/>
    <property type="match status" value="1"/>
</dbReference>
<keyword evidence="4" id="KW-1185">Reference proteome</keyword>
<reference evidence="4" key="1">
    <citation type="submission" date="2016-07" db="EMBL/GenBank/DDBJ databases">
        <title>Sequence Frankia sp. strain CcI1.17.</title>
        <authorList>
            <person name="Ghodhbane-Gtari F."/>
            <person name="Swanson E."/>
            <person name="Gueddou A."/>
            <person name="Morris K."/>
            <person name="Hezbri K."/>
            <person name="Ktari A."/>
            <person name="Nouioui I."/>
            <person name="Abebe-Akele F."/>
            <person name="Simpson S."/>
            <person name="Thomas K."/>
            <person name="Gtari M."/>
            <person name="Tisa L.S."/>
            <person name="Hurst S."/>
        </authorList>
    </citation>
    <scope>NUCLEOTIDE SEQUENCE [LARGE SCALE GENOMIC DNA]</scope>
    <source>
        <strain evidence="4">Cc1.17</strain>
    </source>
</reference>
<sequence length="136" mass="14995">MQGRVRRVLPPAEGPTAFFWTSGGDGRLRFLRCRACSYFIHPPTSFCPQCHGRATGPEAVRGTGTLYSFTVNHQAWDGIGDVYLIGVVEIDEQPGLRLLTNIVGVEPEKVSIGMPVEVVFEDHDPIYLPLFRPAPA</sequence>
<evidence type="ECO:0000313" key="3">
    <source>
        <dbReference type="EMBL" id="OHV27655.1"/>
    </source>
</evidence>
<evidence type="ECO:0000259" key="2">
    <source>
        <dbReference type="Pfam" id="PF12172"/>
    </source>
</evidence>
<name>A0A1S1Q388_9ACTN</name>